<dbReference type="InterPro" id="IPR015915">
    <property type="entry name" value="Kelch-typ_b-propeller"/>
</dbReference>
<feature type="domain" description="Rax2-like second" evidence="5">
    <location>
        <begin position="232"/>
        <end position="381"/>
    </location>
</feature>
<evidence type="ECO:0000256" key="3">
    <source>
        <dbReference type="SAM" id="SignalP"/>
    </source>
</evidence>
<reference evidence="7" key="2">
    <citation type="submission" date="2023-06" db="EMBL/GenBank/DDBJ databases">
        <authorList>
            <consortium name="Lawrence Berkeley National Laboratory"/>
            <person name="Haridas S."/>
            <person name="Hensen N."/>
            <person name="Bonometti L."/>
            <person name="Westerberg I."/>
            <person name="Brannstrom I.O."/>
            <person name="Guillou S."/>
            <person name="Cros-Aarteil S."/>
            <person name="Calhoun S."/>
            <person name="Kuo A."/>
            <person name="Mondo S."/>
            <person name="Pangilinan J."/>
            <person name="Riley R."/>
            <person name="Labutti K."/>
            <person name="Andreopoulos B."/>
            <person name="Lipzen A."/>
            <person name="Chen C."/>
            <person name="Yanf M."/>
            <person name="Daum C."/>
            <person name="Ng V."/>
            <person name="Clum A."/>
            <person name="Steindorff A."/>
            <person name="Ohm R."/>
            <person name="Martin F."/>
            <person name="Silar P."/>
            <person name="Natvig D."/>
            <person name="Lalanne C."/>
            <person name="Gautier V."/>
            <person name="Ament-Velasquez S.L."/>
            <person name="Kruys A."/>
            <person name="Hutchinson M.I."/>
            <person name="Powell A.J."/>
            <person name="Barry K."/>
            <person name="Miller A.N."/>
            <person name="Grigoriev I.V."/>
            <person name="Debuchy R."/>
            <person name="Gladieux P."/>
            <person name="Thoren M.H."/>
            <person name="Johannesson H."/>
        </authorList>
    </citation>
    <scope>NUCLEOTIDE SEQUENCE</scope>
    <source>
        <strain evidence="7">SMH4131-1</strain>
    </source>
</reference>
<evidence type="ECO:0000313" key="7">
    <source>
        <dbReference type="EMBL" id="KAK3336597.1"/>
    </source>
</evidence>
<dbReference type="Proteomes" id="UP001286456">
    <property type="component" value="Unassembled WGS sequence"/>
</dbReference>
<gene>
    <name evidence="7" type="ORF">B0T19DRAFT_44066</name>
</gene>
<protein>
    <submittedName>
        <fullName evidence="7">Cortical protein marker for cell polarity-domain-containing protein</fullName>
    </submittedName>
</protein>
<feature type="domain" description="Rax2-like third" evidence="6">
    <location>
        <begin position="392"/>
        <end position="553"/>
    </location>
</feature>
<evidence type="ECO:0000313" key="8">
    <source>
        <dbReference type="Proteomes" id="UP001286456"/>
    </source>
</evidence>
<dbReference type="GO" id="GO:1902929">
    <property type="term" value="C:plasma membrane of growing cell tip"/>
    <property type="evidence" value="ECO:0007669"/>
    <property type="project" value="TreeGrafter"/>
</dbReference>
<dbReference type="PANTHER" id="PTHR31778:SF2">
    <property type="entry name" value="BUD SITE SELECTION PROTEIN RAX2"/>
    <property type="match status" value="1"/>
</dbReference>
<evidence type="ECO:0000259" key="5">
    <source>
        <dbReference type="Pfam" id="PF20842"/>
    </source>
</evidence>
<sequence length="1235" mass="128790">MRLPFRRRHGARSRPMSPISLILTLSSLAVSPASALSFTPVPSVNLDFSQLGRVALAGDFSGISLYQFAEQNEQPFSTNGSESLLARMPNGAFASVVSTDASIQTMCSFVMGDGSMAGVILGGNFTRVGNSQSVAMAMFNPNTSQITPLPGLSGQVNALLCDQDTNSVYVGGNFVGANSTNAIAWVGTQGWTNLPFAGFNGPVTSISKASNGHIIFGGSFTGLGNATAPSTPDGQIINLSTASITSGSSIATQGFSDPKNIICKTDGAGGPGNTWLLQDNTPGFWQATFQFGFQPTKLRLYNTHQDGRGTKQWRFTAMPINGIMNFTYIDPATGQNASCTSECPLSNDSSVKFQDFHFVNVIGMNSFRIDISEFYGQGGGFNGIELFQDNIFSYAINDFNEPTCANLPFGSKATTTGSWAVTPSQSSTSEYLTAKLSSPITESSASIVFTPDLRESGHYSVNLYTPGCLQDNSCDTRGQIRITGQMTANPTEETSVDKTLFQTNNFDKYDQIYFGRIDASSSSFRPQVTMTPLAGQSLTNMTFVAQRVGFSLINSTGGLNGLFEYTPGRAVNISDFTSSAFNRLGATFNTGSAVNALATSGDITFVAGNFTSPTVRNIVAMKVNDAQTEALDGGLNGEVESMFLEGTSLYVGGKFTGTLDNTTQGLDNVAVYDTSKNAWSPLGAGVNGKVLRMVGLTMNISSSTPEVVVSVNGDFDQLQAFGNNSAVSVAGFGIWVPSQGNWLQNVRLPVESIDGILSSSVLSVPGGEPLYAGSLSSSTLGVSGVATVGNTLGALPVNIQASTASTGSGGLGKRDEAAAGTPSSGVATGIFDTKNGRNNTILGGHFTAKATNGSTISNLLVLDGSSNNEVTGIGSDISSESTFVALAVQGDVLFAGGNVTGSVNGARVNALITYNLASKSFNTQPPSLSGGNATVSAIAVRASTGDVYVGGSFTSAGLLGCPGVCFFSTASSQWIQPGQNLQGTAKTLMWTTDTLLVAGGNFMVNDTASAFLVQYDTGRQTWDSYPGSNQLPGPVTALTAGTSDGRSIWVSGIASNGSAYLMKYDGSAWQSAGQSLESGTEIRGLQVFSLTSSHDSTPIVDSNEALMLTGSIVIPHFGSASAALFNGTAFTPYALTTNRGNTAGTIARVFTEQNNFFSSGGSNLALVFIVLIGLGISLLLMLIIVVAGLLLDRLRKKREGYVPAPTSMYDRGSGITRIPPHELLESLGKGRAPHV</sequence>
<proteinExistence type="predicted"/>
<keyword evidence="2" id="KW-0472">Membrane</keyword>
<dbReference type="InterPro" id="IPR048266">
    <property type="entry name" value="Rax2-like_second"/>
</dbReference>
<keyword evidence="2" id="KW-1133">Transmembrane helix</keyword>
<feature type="region of interest" description="Disordered" evidence="1">
    <location>
        <begin position="804"/>
        <end position="825"/>
    </location>
</feature>
<dbReference type="Gene3D" id="2.120.10.80">
    <property type="entry name" value="Kelch-type beta propeller"/>
    <property type="match status" value="1"/>
</dbReference>
<feature type="transmembrane region" description="Helical" evidence="2">
    <location>
        <begin position="1164"/>
        <end position="1191"/>
    </location>
</feature>
<dbReference type="Pfam" id="PF20842">
    <property type="entry name" value="Rax2_2"/>
    <property type="match status" value="1"/>
</dbReference>
<evidence type="ECO:0000259" key="6">
    <source>
        <dbReference type="Pfam" id="PF20843"/>
    </source>
</evidence>
<dbReference type="AlphaFoldDB" id="A0AAE0J4X4"/>
<evidence type="ECO:0000256" key="1">
    <source>
        <dbReference type="SAM" id="MobiDB-lite"/>
    </source>
</evidence>
<dbReference type="Pfam" id="PF12768">
    <property type="entry name" value="Rax2"/>
    <property type="match status" value="1"/>
</dbReference>
<comment type="caution">
    <text evidence="7">The sequence shown here is derived from an EMBL/GenBank/DDBJ whole genome shotgun (WGS) entry which is preliminary data.</text>
</comment>
<name>A0AAE0J4X4_9PEZI</name>
<accession>A0AAE0J4X4</accession>
<keyword evidence="3" id="KW-0732">Signal</keyword>
<feature type="chain" id="PRO_5042276682" evidence="3">
    <location>
        <begin position="36"/>
        <end position="1235"/>
    </location>
</feature>
<keyword evidence="2" id="KW-0812">Transmembrane</keyword>
<dbReference type="InterPro" id="IPR048265">
    <property type="entry name" value="Rax2-like_third"/>
</dbReference>
<organism evidence="7 8">
    <name type="scientific">Cercophora scortea</name>
    <dbReference type="NCBI Taxonomy" id="314031"/>
    <lineage>
        <taxon>Eukaryota</taxon>
        <taxon>Fungi</taxon>
        <taxon>Dikarya</taxon>
        <taxon>Ascomycota</taxon>
        <taxon>Pezizomycotina</taxon>
        <taxon>Sordariomycetes</taxon>
        <taxon>Sordariomycetidae</taxon>
        <taxon>Sordariales</taxon>
        <taxon>Lasiosphaeriaceae</taxon>
        <taxon>Cercophora</taxon>
    </lineage>
</organism>
<feature type="signal peptide" evidence="3">
    <location>
        <begin position="1"/>
        <end position="35"/>
    </location>
</feature>
<dbReference type="InterPro" id="IPR024982">
    <property type="entry name" value="Rax2-like_C"/>
</dbReference>
<dbReference type="EMBL" id="JAUEPO010000001">
    <property type="protein sequence ID" value="KAK3336597.1"/>
    <property type="molecule type" value="Genomic_DNA"/>
</dbReference>
<dbReference type="SUPFAM" id="SSF117281">
    <property type="entry name" value="Kelch motif"/>
    <property type="match status" value="1"/>
</dbReference>
<dbReference type="PANTHER" id="PTHR31778">
    <property type="entry name" value="BUD SITE SELECTION PROTEIN RAX2"/>
    <property type="match status" value="1"/>
</dbReference>
<evidence type="ECO:0000256" key="2">
    <source>
        <dbReference type="SAM" id="Phobius"/>
    </source>
</evidence>
<dbReference type="Pfam" id="PF20843">
    <property type="entry name" value="Rax2_3"/>
    <property type="match status" value="1"/>
</dbReference>
<evidence type="ECO:0000259" key="4">
    <source>
        <dbReference type="Pfam" id="PF12768"/>
    </source>
</evidence>
<reference evidence="7" key="1">
    <citation type="journal article" date="2023" name="Mol. Phylogenet. Evol.">
        <title>Genome-scale phylogeny and comparative genomics of the fungal order Sordariales.</title>
        <authorList>
            <person name="Hensen N."/>
            <person name="Bonometti L."/>
            <person name="Westerberg I."/>
            <person name="Brannstrom I.O."/>
            <person name="Guillou S."/>
            <person name="Cros-Aarteil S."/>
            <person name="Calhoun S."/>
            <person name="Haridas S."/>
            <person name="Kuo A."/>
            <person name="Mondo S."/>
            <person name="Pangilinan J."/>
            <person name="Riley R."/>
            <person name="LaButti K."/>
            <person name="Andreopoulos B."/>
            <person name="Lipzen A."/>
            <person name="Chen C."/>
            <person name="Yan M."/>
            <person name="Daum C."/>
            <person name="Ng V."/>
            <person name="Clum A."/>
            <person name="Steindorff A."/>
            <person name="Ohm R.A."/>
            <person name="Martin F."/>
            <person name="Silar P."/>
            <person name="Natvig D.O."/>
            <person name="Lalanne C."/>
            <person name="Gautier V."/>
            <person name="Ament-Velasquez S.L."/>
            <person name="Kruys A."/>
            <person name="Hutchinson M.I."/>
            <person name="Powell A.J."/>
            <person name="Barry K."/>
            <person name="Miller A.N."/>
            <person name="Grigoriev I.V."/>
            <person name="Debuchy R."/>
            <person name="Gladieux P."/>
            <person name="Hiltunen Thoren M."/>
            <person name="Johannesson H."/>
        </authorList>
    </citation>
    <scope>NUCLEOTIDE SEQUENCE</scope>
    <source>
        <strain evidence="7">SMH4131-1</strain>
    </source>
</reference>
<keyword evidence="8" id="KW-1185">Reference proteome</keyword>
<feature type="domain" description="Rax2-like C-terminal" evidence="4">
    <location>
        <begin position="911"/>
        <end position="1159"/>
    </location>
</feature>